<organism evidence="5 6">
    <name type="scientific">Nematostella vectensis</name>
    <name type="common">Starlet sea anemone</name>
    <dbReference type="NCBI Taxonomy" id="45351"/>
    <lineage>
        <taxon>Eukaryota</taxon>
        <taxon>Metazoa</taxon>
        <taxon>Cnidaria</taxon>
        <taxon>Anthozoa</taxon>
        <taxon>Hexacorallia</taxon>
        <taxon>Actiniaria</taxon>
        <taxon>Edwardsiidae</taxon>
        <taxon>Nematostella</taxon>
    </lineage>
</organism>
<dbReference type="PANTHER" id="PTHR17695:SF11">
    <property type="entry name" value="SMALL SUBUNIT PROCESSOME COMPONENT 20 HOMOLOG"/>
    <property type="match status" value="1"/>
</dbReference>
<evidence type="ECO:0000313" key="6">
    <source>
        <dbReference type="Proteomes" id="UP000001593"/>
    </source>
</evidence>
<evidence type="ECO:0000256" key="1">
    <source>
        <dbReference type="SAM" id="MobiDB-lite"/>
    </source>
</evidence>
<proteinExistence type="predicted"/>
<dbReference type="EMBL" id="DS469780">
    <property type="protein sequence ID" value="EDO33281.1"/>
    <property type="molecule type" value="Genomic_DNA"/>
</dbReference>
<feature type="compositionally biased region" description="Basic and acidic residues" evidence="1">
    <location>
        <begin position="847"/>
        <end position="863"/>
    </location>
</feature>
<protein>
    <recommendedName>
        <fullName evidence="7">Small subunit processome component 20 homolog</fullName>
    </recommendedName>
</protein>
<dbReference type="PhylomeDB" id="A7SSN7"/>
<feature type="non-terminal residue" evidence="5">
    <location>
        <position position="1"/>
    </location>
</feature>
<dbReference type="InterPro" id="IPR046523">
    <property type="entry name" value="UTP20_dom"/>
</dbReference>
<keyword evidence="6" id="KW-1185">Reference proteome</keyword>
<dbReference type="InterPro" id="IPR011989">
    <property type="entry name" value="ARM-like"/>
</dbReference>
<feature type="region of interest" description="Disordered" evidence="1">
    <location>
        <begin position="2014"/>
        <end position="2035"/>
    </location>
</feature>
<dbReference type="GO" id="GO:0032040">
    <property type="term" value="C:small-subunit processome"/>
    <property type="evidence" value="ECO:0000318"/>
    <property type="project" value="GO_Central"/>
</dbReference>
<feature type="compositionally biased region" description="Basic and acidic residues" evidence="1">
    <location>
        <begin position="2014"/>
        <end position="2032"/>
    </location>
</feature>
<dbReference type="Pfam" id="PF23099">
    <property type="entry name" value="UTP20_C"/>
    <property type="match status" value="1"/>
</dbReference>
<dbReference type="eggNOG" id="KOG1823">
    <property type="taxonomic scope" value="Eukaryota"/>
</dbReference>
<dbReference type="PANTHER" id="PTHR17695">
    <property type="entry name" value="SMALL SUBUNIT PROCESSOME COMPONENT 20 HOMOLOG"/>
    <property type="match status" value="1"/>
</dbReference>
<dbReference type="InterPro" id="IPR057525">
    <property type="entry name" value="UTP20_C"/>
</dbReference>
<evidence type="ECO:0000259" key="4">
    <source>
        <dbReference type="Pfam" id="PF23099"/>
    </source>
</evidence>
<feature type="domain" description="U3 small nucleolar RNA-associated protein 20" evidence="3">
    <location>
        <begin position="1786"/>
        <end position="2003"/>
    </location>
</feature>
<accession>A7SSN7</accession>
<name>A7SSN7_NEMVE</name>
<dbReference type="InterPro" id="IPR052575">
    <property type="entry name" value="SSU_processome_comp_20"/>
</dbReference>
<dbReference type="STRING" id="45351.A7SSN7"/>
<feature type="domain" description="U3 small nucleolar RNA-associated protein 20 N-terminal" evidence="2">
    <location>
        <begin position="891"/>
        <end position="1515"/>
    </location>
</feature>
<evidence type="ECO:0000259" key="2">
    <source>
        <dbReference type="Pfam" id="PF07539"/>
    </source>
</evidence>
<evidence type="ECO:0000259" key="3">
    <source>
        <dbReference type="Pfam" id="PF20416"/>
    </source>
</evidence>
<dbReference type="Pfam" id="PF07539">
    <property type="entry name" value="UTP20_N"/>
    <property type="match status" value="1"/>
</dbReference>
<dbReference type="HOGENOM" id="CLU_000327_0_1_1"/>
<gene>
    <name evidence="5" type="ORF">NEMVEDRAFT_v1g130178</name>
</gene>
<evidence type="ECO:0000313" key="5">
    <source>
        <dbReference type="EMBL" id="EDO33281.1"/>
    </source>
</evidence>
<dbReference type="InParanoid" id="A7SSN7"/>
<feature type="compositionally biased region" description="Basic residues" evidence="1">
    <location>
        <begin position="2694"/>
        <end position="2709"/>
    </location>
</feature>
<dbReference type="Gene3D" id="1.25.10.10">
    <property type="entry name" value="Leucine-rich Repeat Variant"/>
    <property type="match status" value="3"/>
</dbReference>
<sequence length="2736" mass="309453">TSMVQKKDKNTFKFQRFAERVSNIRLDISHRVEKRTESPDETETFCYESLLKWRELNCTLHFQQAARELQPLVQTLAQLVHHETQVIEILKKHLQISDSLALEPLLDFLVNLARDLQNDFYPYFKDFFHILVRLLSVNSQDSALLEQVFSALGYLFKFLWRYMIKDMDNVYSLYSPLLSQQHKLHIQQFAAESFAFLARKAKDQNKLLDMLFSSLDGQEDLGQGVGFLCFEMIKGVRKQFHSQTDFLLPIMLSKLGPAQKKVSLELPWNLVHQSLSHTIKLIIKFTSKEHGEIIERCLTSEIDRLLSLEPLQGVANHLSSALELLEIWISSNTGQLVSHPAAVCQVLLHLLKIPSLLIQASSSMLKLACCLLISNFPEVVSQRLHKQLIKAIFTSSLPLHQLFSFSKTLLRWDQFSEDVMPLLLEICQRELLKKSSEVEEVIFLLAEVVLSGLLTEQGGPVSVESKKGFLLFPKAATKAGKVITERFLEVLQVKSNSCLALAWGSLVCLPCIRYVNPPPPVSPHILTTTKSGSFLIEGLANFVLFFLSKSITSNSPLLTQEILVLKILKVLLNIISPNNVHLLQMCCCILSHAQAHGNKHLLSTDNLEKVYPLLSSNLSHPAHLVRLNTLQILSAFEQFQFTPSEDSPNPGQCKLFEICLDAEQTPPSFHQYRDKLVRLRKLTYSSAYHHALPDFYHDVTARYLLGQLYLNFSPMWDPVIEVIKTHAQGKNVKIFWEVFRDHLKMAANEAEKYLRHPQPSETAETPSYTAGSADDLHSLFTSLFSVAVGPREDNRTDHTNFRFLLWKAMAEFPGVVEIRSRDIVPLLLRFIEAEYMSSDENTAPTQDIRRTEHSSPAEDKGKTEGTLNDIDTGRPASGRRVDKADNTRHRKAATKSLCAHLNLFGLFHNPRALAKETQVRKIYLSMLTHRDPAVQKLAVACLLTYKFPYMEPYRDHVNKLLEDESFRDELALFTVDDGMAVVDPAHREELMPIVIRILYGKMQRWTGAGTSGKAGIGARRAVVLRFLASCPTEEMAVFMDLILAPFKHFSSEVGVSPDSVDLSAVVPLKIQQGYLTMMGQILHQLGGAVNRFLPHLLHICLVLLYACAHALQHRDQVNPCYISLLKSIRQLAITRIVDFFEMLPAFDFSTVCEDVLKAAVWPQVESLAQETIQSPTPLLKLFHCWSKNPRYHPLLSRKPVNCPDTSIMSNVYDCLKAVNVNQSVVTMVMEMTENLLSAEEYVTEGSVTEGGVTEGGVTEGGIQVPSCAPSPSYSTKLVLPHLSSLLDHLRATVKSLSKSSKKNSLKRSALPKLELSVLSKISPFVNTAEDSESLIRLLLPFLYMRQREETENNTLRTIQNLLRNVESPSSFSKTLGRLFSQLNARTSRRSLCEVFQEIAKLEPHFEVIASIVVDMNSWDPKRIEEPNFEARVGAFSAASRLVLRGTGVLPVDKLLPLLHNCLYFIHRTDDLSIRDSAVSGLHAIIRRVAARETEFEDVIVNCVLPSVKLALRAKNEAARLEFLGILSYLCQRFDRPCFTDMRSLCDKDPEADFFENMRHIQLHRRIRALRRLETYCQGRTLTPATLTSYMLPLVTSYLHDYSAAKDHNILTQAIATVGAIARCLPWSKYSNLLRQYLKVLQRQTEKQKTTVRIVVALLNAFHFNLSNLKLDVKPSQTSKFAITQVVWATKKKSRHLLGGKHACASAFDGKIMTTNSNMFSAYESAKNFLFICLVSLKAFINFYRARLKTTAISIIYESLATRILPQLLKTMIKKGQSVHKLSHSKADDQDSALRVPIALAIVKLLQALPEHTLHLHLPGLLMKVCMTLKSRARDVRDAARDTLCRIAVTLGTKYLSFVLKEMRTALTRGYQLHVLGFTLHSLLERMTSQLSPGNLDHCLPEITEVRDEDLFGEISSEREVEKITGKLHEAKASKSQDSFEILAKFVGASSVTLLVTPLKQVLDTHQSHKISRIVEESFRRIGVGLQANESIDTQTMLVLVHGLTSERLVELTAQDKIEKKEPSPPPDPRLRSTDTYTIQPEVTRGGKTPEASTRTNAHVVVEFGLQLLHTTLKRGKVSTADQLHLQMLDPFVSMMTKCLQAKHTKVLTLALRCLCWIVKFPLPSLDKLVPQIAKLLFKLLKKYAMAGAKIGDNYEMVLSAFKTMTVIIREFKKYTIAQKHLQVLLAFVEEDIHDYTRQGTAFPLLRAILSRRLMVPEIHDVMAKVAQLSITGATPSIQQQCRQCMAQFMLDYPLGKKLQRNLEFYVSQLGYEHETGRESALEMLASIFSTFPEKLLFEYSGFFFVPLTTRLVNDDSGKCRKLTALTIKTLLQKLDMERRDALFTMVTQWLAGEKVSLRRLAAQVSGLFVEVEGKSFERRLPTVLPLLSSIIDPANYEKEFEETEEGDESSLKANDHLLFNALTTIAKLVKECNLIRANKRQEEMTVIWESVESHLTYPHAWVRLVSCRLFGLLFAAWTPQELSFASTSGSKEFLAQESLEKVSRSHDNRPRSLSIFSSSDQFVDFLIIFLVFQVVKNLVFLAKVLHYNMSPETNGTKAGRGTGSGISLETLISKMERLATHEASQTPKVTRKRTCVLKWLAALAMALGKDDVRPYLQHVVEPIHRELEIPTTYKDPALQSLAQEVLSLVKGLVGREAMSEVYASLQHGVMETKEKRKRQRALEAVADPAESARRKFKRNLSKKETRKRKLDALKPDRKMKRARSKVEKSESGVLDF</sequence>
<dbReference type="InterPro" id="IPR016024">
    <property type="entry name" value="ARM-type_fold"/>
</dbReference>
<dbReference type="OMA" id="EGLMAMF"/>
<reference evidence="5 6" key="1">
    <citation type="journal article" date="2007" name="Science">
        <title>Sea anemone genome reveals ancestral eumetazoan gene repertoire and genomic organization.</title>
        <authorList>
            <person name="Putnam N.H."/>
            <person name="Srivastava M."/>
            <person name="Hellsten U."/>
            <person name="Dirks B."/>
            <person name="Chapman J."/>
            <person name="Salamov A."/>
            <person name="Terry A."/>
            <person name="Shapiro H."/>
            <person name="Lindquist E."/>
            <person name="Kapitonov V.V."/>
            <person name="Jurka J."/>
            <person name="Genikhovich G."/>
            <person name="Grigoriev I.V."/>
            <person name="Lucas S.M."/>
            <person name="Steele R.E."/>
            <person name="Finnerty J.R."/>
            <person name="Technau U."/>
            <person name="Martindale M.Q."/>
            <person name="Rokhsar D.S."/>
        </authorList>
    </citation>
    <scope>NUCLEOTIDE SEQUENCE [LARGE SCALE GENOMIC DNA]</scope>
    <source>
        <strain evidence="6">CH2 X CH6</strain>
    </source>
</reference>
<dbReference type="Proteomes" id="UP000001593">
    <property type="component" value="Unassembled WGS sequence"/>
</dbReference>
<feature type="region of interest" description="Disordered" evidence="1">
    <location>
        <begin position="2682"/>
        <end position="2736"/>
    </location>
</feature>
<feature type="region of interest" description="Disordered" evidence="1">
    <location>
        <begin position="840"/>
        <end position="888"/>
    </location>
</feature>
<dbReference type="InterPro" id="IPR011430">
    <property type="entry name" value="UTP20_N"/>
</dbReference>
<evidence type="ECO:0008006" key="7">
    <source>
        <dbReference type="Google" id="ProtNLM"/>
    </source>
</evidence>
<dbReference type="GO" id="GO:0005730">
    <property type="term" value="C:nucleolus"/>
    <property type="evidence" value="ECO:0000318"/>
    <property type="project" value="GO_Central"/>
</dbReference>
<dbReference type="SUPFAM" id="SSF48371">
    <property type="entry name" value="ARM repeat"/>
    <property type="match status" value="3"/>
</dbReference>
<dbReference type="GO" id="GO:0030686">
    <property type="term" value="C:90S preribosome"/>
    <property type="evidence" value="ECO:0000318"/>
    <property type="project" value="GO_Central"/>
</dbReference>
<feature type="domain" description="U3 small nucleolar RNA-associated protein 20 C-terminal" evidence="4">
    <location>
        <begin position="2358"/>
        <end position="2711"/>
    </location>
</feature>
<dbReference type="Pfam" id="PF20416">
    <property type="entry name" value="UTP20"/>
    <property type="match status" value="1"/>
</dbReference>